<evidence type="ECO:0000313" key="1">
    <source>
        <dbReference type="EMBL" id="MBP2326616.1"/>
    </source>
</evidence>
<reference evidence="1 2" key="1">
    <citation type="submission" date="2021-03" db="EMBL/GenBank/DDBJ databases">
        <title>Sequencing the genomes of 1000 actinobacteria strains.</title>
        <authorList>
            <person name="Klenk H.-P."/>
        </authorList>
    </citation>
    <scope>NUCLEOTIDE SEQUENCE [LARGE SCALE GENOMIC DNA]</scope>
    <source>
        <strain evidence="1 2">DSM 46670</strain>
    </source>
</reference>
<name>A0ABS4TQC3_9PSEU</name>
<gene>
    <name evidence="1" type="ORF">JOF56_007001</name>
</gene>
<organism evidence="1 2">
    <name type="scientific">Kibdelosporangium banguiense</name>
    <dbReference type="NCBI Taxonomy" id="1365924"/>
    <lineage>
        <taxon>Bacteria</taxon>
        <taxon>Bacillati</taxon>
        <taxon>Actinomycetota</taxon>
        <taxon>Actinomycetes</taxon>
        <taxon>Pseudonocardiales</taxon>
        <taxon>Pseudonocardiaceae</taxon>
        <taxon>Kibdelosporangium</taxon>
    </lineage>
</organism>
<dbReference type="Gene3D" id="1.25.40.10">
    <property type="entry name" value="Tetratricopeptide repeat domain"/>
    <property type="match status" value="2"/>
</dbReference>
<sequence length="848" mass="93837">MTPRLTSADLLYEPLIAQYLGPGFVEREWLVSRVEQHFADPDCRFVLLSGGPGTGKSAFLAWLSRRHALSPRYFLRRLSSHPLASGDASSLLLSIGHQLAVLRPDMMRADLDVQVEQTVGQVAAGGHVVGVRVGVLHISPFQRTAVQVEQQADHVEGTVVGFEIERMIVDPRLNDLGTLQNLALLEPAIRLAAQDPTGLVVVLIDAVDELRYQFAGRGDILQWLAECPELPANLRIVVSCRPDRQLLHRFRLAQADRLREETIEPSAAEVTADLIVYAESVLDDPALAGVRRMSTRRLAEHARGSFLYLVLWARGLRDAVNDGDETRIAALTDLSVLPTGLDGIYEYFLTLVRDAVRQREGRAWTRAWKYVYRPLLAVLAVAQAPLSERHLLLLADLERPDLAEALTDLEQFLIEDQNGIRLYHLTVAEFLADPRRNRDDWFVDAEESHQRIAERLIDEHGAAWSACEDEYALTHTVTHLVAAGSTGPLTGLLSAPEFGVAKAHKIGVDAMLLDYVAANAALPDNAELAAGLTKTLAQLVNEGVPNVADTLQAVVSYRRDAAELNERVLNRLSDPAYLEQSIENTTSRAAALIAFSQGQATRLRRAGDLDEARRILVQAVSGEDITSVTSAKQRSTLCYELGYLDFLYGDTEQARDWFRRSIEAAEEAGERTSAYISRLVNARVGLLNGSVPAEEYLATVEEASAYFSDPDVAGPHVARWLMAVQGYLLDLALWTENTELIATQLRVLAEDSWIQQTGRHDIVQKHRARAAAITGDWAESIALFEALLAEAPPHQEELARELYYYGRALLGSGDAAEAREVWERGLRTPDNAANWPWKPKISTSIAQL</sequence>
<dbReference type="PANTHER" id="PTHR10039:SF14">
    <property type="entry name" value="NACHT DOMAIN-CONTAINING PROTEIN"/>
    <property type="match status" value="1"/>
</dbReference>
<dbReference type="EMBL" id="JAGINW010000001">
    <property type="protein sequence ID" value="MBP2326616.1"/>
    <property type="molecule type" value="Genomic_DNA"/>
</dbReference>
<evidence type="ECO:0000313" key="2">
    <source>
        <dbReference type="Proteomes" id="UP001519332"/>
    </source>
</evidence>
<dbReference type="RefSeq" id="WP_209643664.1">
    <property type="nucleotide sequence ID" value="NZ_JAGINW010000001.1"/>
</dbReference>
<accession>A0ABS4TQC3</accession>
<dbReference type="SUPFAM" id="SSF52540">
    <property type="entry name" value="P-loop containing nucleoside triphosphate hydrolases"/>
    <property type="match status" value="1"/>
</dbReference>
<dbReference type="PANTHER" id="PTHR10039">
    <property type="entry name" value="AMELOGENIN"/>
    <property type="match status" value="1"/>
</dbReference>
<dbReference type="InterPro" id="IPR027417">
    <property type="entry name" value="P-loop_NTPase"/>
</dbReference>
<proteinExistence type="predicted"/>
<dbReference type="Proteomes" id="UP001519332">
    <property type="component" value="Unassembled WGS sequence"/>
</dbReference>
<dbReference type="SUPFAM" id="SSF48452">
    <property type="entry name" value="TPR-like"/>
    <property type="match status" value="1"/>
</dbReference>
<comment type="caution">
    <text evidence="1">The sequence shown here is derived from an EMBL/GenBank/DDBJ whole genome shotgun (WGS) entry which is preliminary data.</text>
</comment>
<dbReference type="InterPro" id="IPR011990">
    <property type="entry name" value="TPR-like_helical_dom_sf"/>
</dbReference>
<keyword evidence="2" id="KW-1185">Reference proteome</keyword>
<protein>
    <submittedName>
        <fullName evidence="1">Tetratricopeptide (TPR) repeat protein</fullName>
    </submittedName>
</protein>